<sequence length="187" mass="21175">MTRVEQCFRACSYLSALLTQKGIPHAFSGGFLTVALGSPRETEEIFCVCPGFKSVRQACANTEVLSTQLAPWSSRLYVIYNECIPPVQVEIVPAGEEGPRNLDATTIMAISNVPFLSITEFLRVKLRVWASRRDPCDAHDVMFILTQYWEAIDINRIVEPDMDLFVQQNNVPQVKTAWRAVKGRYRM</sequence>
<proteinExistence type="predicted"/>
<organism evidence="1 2">
    <name type="scientific">Serendipita vermifera MAFF 305830</name>
    <dbReference type="NCBI Taxonomy" id="933852"/>
    <lineage>
        <taxon>Eukaryota</taxon>
        <taxon>Fungi</taxon>
        <taxon>Dikarya</taxon>
        <taxon>Basidiomycota</taxon>
        <taxon>Agaricomycotina</taxon>
        <taxon>Agaricomycetes</taxon>
        <taxon>Sebacinales</taxon>
        <taxon>Serendipitaceae</taxon>
        <taxon>Serendipita</taxon>
    </lineage>
</organism>
<dbReference type="Proteomes" id="UP000054097">
    <property type="component" value="Unassembled WGS sequence"/>
</dbReference>
<dbReference type="EMBL" id="KN824277">
    <property type="protein sequence ID" value="KIM34063.1"/>
    <property type="molecule type" value="Genomic_DNA"/>
</dbReference>
<name>A0A0C2X7Q1_SERVB</name>
<gene>
    <name evidence="1" type="ORF">M408DRAFT_13720</name>
</gene>
<dbReference type="STRING" id="933852.A0A0C2X7Q1"/>
<protein>
    <submittedName>
        <fullName evidence="1">Uncharacterized protein</fullName>
    </submittedName>
</protein>
<evidence type="ECO:0000313" key="1">
    <source>
        <dbReference type="EMBL" id="KIM34063.1"/>
    </source>
</evidence>
<reference evidence="2" key="2">
    <citation type="submission" date="2015-01" db="EMBL/GenBank/DDBJ databases">
        <title>Evolutionary Origins and Diversification of the Mycorrhizal Mutualists.</title>
        <authorList>
            <consortium name="DOE Joint Genome Institute"/>
            <consortium name="Mycorrhizal Genomics Consortium"/>
            <person name="Kohler A."/>
            <person name="Kuo A."/>
            <person name="Nagy L.G."/>
            <person name="Floudas D."/>
            <person name="Copeland A."/>
            <person name="Barry K.W."/>
            <person name="Cichocki N."/>
            <person name="Veneault-Fourrey C."/>
            <person name="LaButti K."/>
            <person name="Lindquist E.A."/>
            <person name="Lipzen A."/>
            <person name="Lundell T."/>
            <person name="Morin E."/>
            <person name="Murat C."/>
            <person name="Riley R."/>
            <person name="Ohm R."/>
            <person name="Sun H."/>
            <person name="Tunlid A."/>
            <person name="Henrissat B."/>
            <person name="Grigoriev I.V."/>
            <person name="Hibbett D.S."/>
            <person name="Martin F."/>
        </authorList>
    </citation>
    <scope>NUCLEOTIDE SEQUENCE [LARGE SCALE GENOMIC DNA]</scope>
    <source>
        <strain evidence="2">MAFF 305830</strain>
    </source>
</reference>
<dbReference type="HOGENOM" id="CLU_1428745_0_0_1"/>
<reference evidence="1 2" key="1">
    <citation type="submission" date="2014-04" db="EMBL/GenBank/DDBJ databases">
        <authorList>
            <consortium name="DOE Joint Genome Institute"/>
            <person name="Kuo A."/>
            <person name="Zuccaro A."/>
            <person name="Kohler A."/>
            <person name="Nagy L.G."/>
            <person name="Floudas D."/>
            <person name="Copeland A."/>
            <person name="Barry K.W."/>
            <person name="Cichocki N."/>
            <person name="Veneault-Fourrey C."/>
            <person name="LaButti K."/>
            <person name="Lindquist E.A."/>
            <person name="Lipzen A."/>
            <person name="Lundell T."/>
            <person name="Morin E."/>
            <person name="Murat C."/>
            <person name="Sun H."/>
            <person name="Tunlid A."/>
            <person name="Henrissat B."/>
            <person name="Grigoriev I.V."/>
            <person name="Hibbett D.S."/>
            <person name="Martin F."/>
            <person name="Nordberg H.P."/>
            <person name="Cantor M.N."/>
            <person name="Hua S.X."/>
        </authorList>
    </citation>
    <scope>NUCLEOTIDE SEQUENCE [LARGE SCALE GENOMIC DNA]</scope>
    <source>
        <strain evidence="1 2">MAFF 305830</strain>
    </source>
</reference>
<dbReference type="AlphaFoldDB" id="A0A0C2X7Q1"/>
<dbReference type="OrthoDB" id="3168582at2759"/>
<keyword evidence="2" id="KW-1185">Reference proteome</keyword>
<accession>A0A0C2X7Q1</accession>
<evidence type="ECO:0000313" key="2">
    <source>
        <dbReference type="Proteomes" id="UP000054097"/>
    </source>
</evidence>